<reference evidence="2" key="3">
    <citation type="submission" date="2025-08" db="UniProtKB">
        <authorList>
            <consortium name="RefSeq"/>
        </authorList>
    </citation>
    <scope>IDENTIFICATION</scope>
    <source>
        <strain evidence="2">NI907</strain>
    </source>
</reference>
<reference evidence="2" key="1">
    <citation type="journal article" date="2019" name="Mol. Biol. Evol.">
        <title>Blast fungal genomes show frequent chromosomal changes, gene gains and losses, and effector gene turnover.</title>
        <authorList>
            <person name="Gomez Luciano L.B."/>
            <person name="Jason Tsai I."/>
            <person name="Chuma I."/>
            <person name="Tosa Y."/>
            <person name="Chen Y.H."/>
            <person name="Li J.Y."/>
            <person name="Li M.Y."/>
            <person name="Jade Lu M.Y."/>
            <person name="Nakayashiki H."/>
            <person name="Li W.H."/>
        </authorList>
    </citation>
    <scope>NUCLEOTIDE SEQUENCE</scope>
    <source>
        <strain evidence="2">NI907</strain>
    </source>
</reference>
<reference evidence="2" key="2">
    <citation type="submission" date="2019-10" db="EMBL/GenBank/DDBJ databases">
        <authorList>
            <consortium name="NCBI Genome Project"/>
        </authorList>
    </citation>
    <scope>NUCLEOTIDE SEQUENCE</scope>
    <source>
        <strain evidence="2">NI907</strain>
    </source>
</reference>
<evidence type="ECO:0000313" key="2">
    <source>
        <dbReference type="RefSeq" id="XP_030977667.1"/>
    </source>
</evidence>
<gene>
    <name evidence="2" type="ORF">PgNI_09207</name>
</gene>
<sequence length="190" mass="22206">MDENGEEILGEDSYSAQKEPEILDLHIDWKLLDESYVNGHNREEDAPTVLATLLVEFTPSDRAPDDCNKDNLLESAYRPRQHTLTLTEGRYRVRSGELGCDLIRKYRLALNPSPYPPLEHWTEYLKEVVQRIRVPEWQYFHREDLETIEYQAREDALPAMDEDNFLQEGSEWTRGHGLGFRSSHVLAFVE</sequence>
<dbReference type="Proteomes" id="UP000515153">
    <property type="component" value="Unplaced"/>
</dbReference>
<accession>A0A6P8ARZ3</accession>
<organism evidence="1 2">
    <name type="scientific">Pyricularia grisea</name>
    <name type="common">Crabgrass-specific blast fungus</name>
    <name type="synonym">Magnaporthe grisea</name>
    <dbReference type="NCBI Taxonomy" id="148305"/>
    <lineage>
        <taxon>Eukaryota</taxon>
        <taxon>Fungi</taxon>
        <taxon>Dikarya</taxon>
        <taxon>Ascomycota</taxon>
        <taxon>Pezizomycotina</taxon>
        <taxon>Sordariomycetes</taxon>
        <taxon>Sordariomycetidae</taxon>
        <taxon>Magnaporthales</taxon>
        <taxon>Pyriculariaceae</taxon>
        <taxon>Pyricularia</taxon>
    </lineage>
</organism>
<dbReference type="GeneID" id="41964102"/>
<dbReference type="RefSeq" id="XP_030977667.1">
    <property type="nucleotide sequence ID" value="XM_031129194.1"/>
</dbReference>
<evidence type="ECO:0000313" key="1">
    <source>
        <dbReference type="Proteomes" id="UP000515153"/>
    </source>
</evidence>
<name>A0A6P8ARZ3_PYRGI</name>
<protein>
    <submittedName>
        <fullName evidence="2">Uncharacterized protein</fullName>
    </submittedName>
</protein>
<keyword evidence="1" id="KW-1185">Reference proteome</keyword>
<dbReference type="KEGG" id="pgri:PgNI_09207"/>
<dbReference type="AlphaFoldDB" id="A0A6P8ARZ3"/>
<proteinExistence type="predicted"/>